<evidence type="ECO:0000313" key="1">
    <source>
        <dbReference type="EMBL" id="UJO18435.1"/>
    </source>
</evidence>
<dbReference type="AlphaFoldDB" id="A0A9Q8P9M2"/>
<reference evidence="1" key="2">
    <citation type="journal article" date="2022" name="Microb. Genom.">
        <title>A chromosome-scale genome assembly of the tomato pathogen Cladosporium fulvum reveals a compartmentalized genome architecture and the presence of a dispensable chromosome.</title>
        <authorList>
            <person name="Zaccaron A.Z."/>
            <person name="Chen L.H."/>
            <person name="Samaras A."/>
            <person name="Stergiopoulos I."/>
        </authorList>
    </citation>
    <scope>NUCLEOTIDE SEQUENCE</scope>
    <source>
        <strain evidence="1">Race5_Kim</strain>
    </source>
</reference>
<dbReference type="OrthoDB" id="5272229at2759"/>
<keyword evidence="2" id="KW-1185">Reference proteome</keyword>
<dbReference type="Proteomes" id="UP000756132">
    <property type="component" value="Chromosome 6"/>
</dbReference>
<accession>A0A9Q8P9M2</accession>
<dbReference type="RefSeq" id="XP_047762801.1">
    <property type="nucleotide sequence ID" value="XM_047906005.1"/>
</dbReference>
<sequence>MSVYLNALDPSSAPRVTAFASTGATKFFLPLLVWHRSLWTDIPAMWSKAKADAVAACTANEATSASIKTLVTTVDGFSSSVKDLTKAIEGLTAQTALAVGEMKSTNAFISNTVDAVHTIQQDNKEIAQLTLLSSNTVSLLRRQVHAIMEEHLRVHVTLHSQYQVFDASGGLPFSFVFGLCQHSSADSDPMPLTLNTRNSVFDVPWALANGLLELCERNDQGGEDILDLSDLDTSDAGEGETVTLPSPLSRTDNWRNSFTTFLHKIKPGSDLASRLQNGRPYTMRLRSQDWASNLPSQDLSPAKLINQKLSAGKATFTSAPALTWPPIIETRLRRQLSDDNDHVLLEISALNTSEEPVTVQTHGPQRFLTPSDPFFRPGQDDISDHRARLIDVASERAAPSAVQVIDLASGSVVRDIPRPTSASLTQGHDKRPKQESLVTLMPGEPVVKNINVANLLNGLSDGKYGIRLVPRGTWWCTGTMEDAIEEEGDRVVEEKFRADIPPLMLQSEDIVEVTVRDGKGAGQASLDIVAPGAANDDDGVD</sequence>
<organism evidence="1 2">
    <name type="scientific">Passalora fulva</name>
    <name type="common">Tomato leaf mold</name>
    <name type="synonym">Cladosporium fulvum</name>
    <dbReference type="NCBI Taxonomy" id="5499"/>
    <lineage>
        <taxon>Eukaryota</taxon>
        <taxon>Fungi</taxon>
        <taxon>Dikarya</taxon>
        <taxon>Ascomycota</taxon>
        <taxon>Pezizomycotina</taxon>
        <taxon>Dothideomycetes</taxon>
        <taxon>Dothideomycetidae</taxon>
        <taxon>Mycosphaerellales</taxon>
        <taxon>Mycosphaerellaceae</taxon>
        <taxon>Fulvia</taxon>
    </lineage>
</organism>
<dbReference type="GeneID" id="71986735"/>
<reference evidence="1" key="1">
    <citation type="submission" date="2021-12" db="EMBL/GenBank/DDBJ databases">
        <authorList>
            <person name="Zaccaron A."/>
            <person name="Stergiopoulos I."/>
        </authorList>
    </citation>
    <scope>NUCLEOTIDE SEQUENCE</scope>
    <source>
        <strain evidence="1">Race5_Kim</strain>
    </source>
</reference>
<dbReference type="EMBL" id="CP090168">
    <property type="protein sequence ID" value="UJO18435.1"/>
    <property type="molecule type" value="Genomic_DNA"/>
</dbReference>
<protein>
    <submittedName>
        <fullName evidence="1">Uncharacterized protein</fullName>
    </submittedName>
</protein>
<name>A0A9Q8P9M2_PASFU</name>
<evidence type="ECO:0000313" key="2">
    <source>
        <dbReference type="Proteomes" id="UP000756132"/>
    </source>
</evidence>
<proteinExistence type="predicted"/>
<dbReference type="KEGG" id="ffu:CLAFUR5_06857"/>
<gene>
    <name evidence="1" type="ORF">CLAFUR5_06857</name>
</gene>